<protein>
    <submittedName>
        <fullName evidence="5">Glycosyltransferase family 1 protein</fullName>
    </submittedName>
</protein>
<dbReference type="Gene3D" id="3.40.50.2000">
    <property type="entry name" value="Glycogen Phosphorylase B"/>
    <property type="match status" value="2"/>
</dbReference>
<keyword evidence="2 5" id="KW-0808">Transferase</keyword>
<evidence type="ECO:0000256" key="2">
    <source>
        <dbReference type="ARBA" id="ARBA00022679"/>
    </source>
</evidence>
<feature type="domain" description="Glycosyl transferase family 1" evidence="3">
    <location>
        <begin position="177"/>
        <end position="331"/>
    </location>
</feature>
<keyword evidence="6" id="KW-1185">Reference proteome</keyword>
<gene>
    <name evidence="5" type="ORF">EXE57_02050</name>
</gene>
<organism evidence="5 6">
    <name type="scientific">Nocardioides euryhalodurans</name>
    <dbReference type="NCBI Taxonomy" id="2518370"/>
    <lineage>
        <taxon>Bacteria</taxon>
        <taxon>Bacillati</taxon>
        <taxon>Actinomycetota</taxon>
        <taxon>Actinomycetes</taxon>
        <taxon>Propionibacteriales</taxon>
        <taxon>Nocardioidaceae</taxon>
        <taxon>Nocardioides</taxon>
    </lineage>
</organism>
<dbReference type="GO" id="GO:0016757">
    <property type="term" value="F:glycosyltransferase activity"/>
    <property type="evidence" value="ECO:0007669"/>
    <property type="project" value="UniProtKB-KW"/>
</dbReference>
<reference evidence="5 6" key="1">
    <citation type="submission" date="2019-03" db="EMBL/GenBank/DDBJ databases">
        <title>Three New Species of Nocardioides, Nocardioides euryhalodurans sp. nov., Nocardioides seonyuensis sp. nov. and Nocardioides eburneoflavus sp. nov., Iolated from Soil.</title>
        <authorList>
            <person name="Roh S.G."/>
            <person name="Lee C."/>
            <person name="Kim M.-K."/>
            <person name="Kim S.B."/>
        </authorList>
    </citation>
    <scope>NUCLEOTIDE SEQUENCE [LARGE SCALE GENOMIC DNA]</scope>
    <source>
        <strain evidence="5 6">MMS17-SY117</strain>
    </source>
</reference>
<dbReference type="PANTHER" id="PTHR12526:SF637">
    <property type="entry name" value="GLYCOSYLTRANSFERASE EPSF-RELATED"/>
    <property type="match status" value="1"/>
</dbReference>
<accession>A0A4P7GH64</accession>
<dbReference type="RefSeq" id="WP_135073539.1">
    <property type="nucleotide sequence ID" value="NZ_CP038267.1"/>
</dbReference>
<keyword evidence="1" id="KW-0328">Glycosyltransferase</keyword>
<dbReference type="SUPFAM" id="SSF53756">
    <property type="entry name" value="UDP-Glycosyltransferase/glycogen phosphorylase"/>
    <property type="match status" value="1"/>
</dbReference>
<dbReference type="AlphaFoldDB" id="A0A4P7GH64"/>
<sequence length="365" mass="38823">MAAERRPRVLHLVTRNQPRGAESAALMLADALAGRGYDTRLVALARTTGPELAGVPVLGTSPLGPRTLLRLRSEVRGADVVIAHGSRTLPAVVLAAAGLRRRLIYQNIGDPLFWAGERWRHRRVRFLLGRMSAVAALTEQSALVLEEHFDVPAGRLLVIRNMRDGHRFHPPTREGRTAARAALGLEPADRVVAIIGALSPEKRVGLAIEAAARVPGAVLLVAGDGPERPALEKLAGEVPGTTRFLGSLTDVVPLLHACDVLLMTSESEGVPGVLIEAGLCGVPAVSTDVGFVSDVVEHGRTGLLVRTAGAADLAGCLEEALDDRERLGAEARTRCLERFELDSVVDQWTRLLGPAVTDRPGPPSS</sequence>
<dbReference type="InterPro" id="IPR028098">
    <property type="entry name" value="Glyco_trans_4-like_N"/>
</dbReference>
<evidence type="ECO:0000259" key="4">
    <source>
        <dbReference type="Pfam" id="PF13439"/>
    </source>
</evidence>
<dbReference type="PANTHER" id="PTHR12526">
    <property type="entry name" value="GLYCOSYLTRANSFERASE"/>
    <property type="match status" value="1"/>
</dbReference>
<dbReference type="KEGG" id="noy:EXE57_02050"/>
<dbReference type="InterPro" id="IPR001296">
    <property type="entry name" value="Glyco_trans_1"/>
</dbReference>
<evidence type="ECO:0000313" key="5">
    <source>
        <dbReference type="EMBL" id="QBR91185.1"/>
    </source>
</evidence>
<evidence type="ECO:0000313" key="6">
    <source>
        <dbReference type="Proteomes" id="UP000294894"/>
    </source>
</evidence>
<dbReference type="Pfam" id="PF13439">
    <property type="entry name" value="Glyco_transf_4"/>
    <property type="match status" value="1"/>
</dbReference>
<dbReference type="Pfam" id="PF00534">
    <property type="entry name" value="Glycos_transf_1"/>
    <property type="match status" value="1"/>
</dbReference>
<dbReference type="OrthoDB" id="9802525at2"/>
<evidence type="ECO:0000259" key="3">
    <source>
        <dbReference type="Pfam" id="PF00534"/>
    </source>
</evidence>
<proteinExistence type="predicted"/>
<dbReference type="EMBL" id="CP038267">
    <property type="protein sequence ID" value="QBR91185.1"/>
    <property type="molecule type" value="Genomic_DNA"/>
</dbReference>
<feature type="domain" description="Glycosyltransferase subfamily 4-like N-terminal" evidence="4">
    <location>
        <begin position="19"/>
        <end position="162"/>
    </location>
</feature>
<name>A0A4P7GH64_9ACTN</name>
<dbReference type="Proteomes" id="UP000294894">
    <property type="component" value="Chromosome"/>
</dbReference>
<evidence type="ECO:0000256" key="1">
    <source>
        <dbReference type="ARBA" id="ARBA00022676"/>
    </source>
</evidence>